<gene>
    <name evidence="1" type="ORF">AVDCRST_MAG40-1562</name>
</gene>
<protein>
    <recommendedName>
        <fullName evidence="2">TonB-dependent receptor plug domain-containing protein</fullName>
    </recommendedName>
</protein>
<dbReference type="EMBL" id="CADCTX010000489">
    <property type="protein sequence ID" value="CAA9323163.1"/>
    <property type="molecule type" value="Genomic_DNA"/>
</dbReference>
<evidence type="ECO:0000313" key="1">
    <source>
        <dbReference type="EMBL" id="CAA9323163.1"/>
    </source>
</evidence>
<dbReference type="AlphaFoldDB" id="A0A6J4L504"/>
<sequence length="85" mass="9167">SASNNKNGRAGGLRSRRGRSSLYLRESDTPLVVLDGVRTADFRVLESVPARTLLFVRYFTAIEATLTQGTDAGGGLIEVRTISDP</sequence>
<feature type="non-terminal residue" evidence="1">
    <location>
        <position position="1"/>
    </location>
</feature>
<name>A0A6J4L504_9BACT</name>
<organism evidence="1">
    <name type="scientific">uncultured Gemmatimonadaceae bacterium</name>
    <dbReference type="NCBI Taxonomy" id="246130"/>
    <lineage>
        <taxon>Bacteria</taxon>
        <taxon>Pseudomonadati</taxon>
        <taxon>Gemmatimonadota</taxon>
        <taxon>Gemmatimonadia</taxon>
        <taxon>Gemmatimonadales</taxon>
        <taxon>Gemmatimonadaceae</taxon>
        <taxon>environmental samples</taxon>
    </lineage>
</organism>
<proteinExistence type="predicted"/>
<accession>A0A6J4L504</accession>
<evidence type="ECO:0008006" key="2">
    <source>
        <dbReference type="Google" id="ProtNLM"/>
    </source>
</evidence>
<reference evidence="1" key="1">
    <citation type="submission" date="2020-02" db="EMBL/GenBank/DDBJ databases">
        <authorList>
            <person name="Meier V. D."/>
        </authorList>
    </citation>
    <scope>NUCLEOTIDE SEQUENCE</scope>
    <source>
        <strain evidence="1">AVDCRST_MAG40</strain>
    </source>
</reference>